<evidence type="ECO:0000256" key="1">
    <source>
        <dbReference type="ARBA" id="ARBA00011028"/>
    </source>
</evidence>
<dbReference type="GO" id="GO:0030001">
    <property type="term" value="P:metal ion transport"/>
    <property type="evidence" value="ECO:0007669"/>
    <property type="project" value="InterPro"/>
</dbReference>
<dbReference type="Proteomes" id="UP000199032">
    <property type="component" value="Unassembled WGS sequence"/>
</dbReference>
<dbReference type="InterPro" id="IPR006127">
    <property type="entry name" value="ZnuA-like"/>
</dbReference>
<dbReference type="SUPFAM" id="SSF53807">
    <property type="entry name" value="Helical backbone' metal receptor"/>
    <property type="match status" value="1"/>
</dbReference>
<protein>
    <submittedName>
        <fullName evidence="4">Manganese transport system, periplasmic binding component (Modular protein)</fullName>
    </submittedName>
</protein>
<evidence type="ECO:0000256" key="2">
    <source>
        <dbReference type="ARBA" id="ARBA00022448"/>
    </source>
</evidence>
<name>A0A0S4L7X9_9BACT</name>
<dbReference type="AlphaFoldDB" id="A0A0S4L7X9"/>
<comment type="similarity">
    <text evidence="1">Belongs to the bacterial solute-binding protein 9 family.</text>
</comment>
<keyword evidence="2" id="KW-0813">Transport</keyword>
<dbReference type="GO" id="GO:0046872">
    <property type="term" value="F:metal ion binding"/>
    <property type="evidence" value="ECO:0007669"/>
    <property type="project" value="InterPro"/>
</dbReference>
<dbReference type="PANTHER" id="PTHR42953:SF3">
    <property type="entry name" value="HIGH-AFFINITY ZINC UPTAKE SYSTEM PROTEIN ZNUA"/>
    <property type="match status" value="1"/>
</dbReference>
<gene>
    <name evidence="4" type="ORF">COMA1_11269</name>
</gene>
<dbReference type="STRING" id="1742972.COMA1_11269"/>
<dbReference type="GO" id="GO:0007155">
    <property type="term" value="P:cell adhesion"/>
    <property type="evidence" value="ECO:0007669"/>
    <property type="project" value="InterPro"/>
</dbReference>
<dbReference type="InterPro" id="IPR006129">
    <property type="entry name" value="AdhesinB"/>
</dbReference>
<dbReference type="Gene3D" id="3.40.50.1980">
    <property type="entry name" value="Nitrogenase molybdenum iron protein domain"/>
    <property type="match status" value="2"/>
</dbReference>
<accession>A0A0S4L7X9</accession>
<proteinExistence type="inferred from homology"/>
<dbReference type="PANTHER" id="PTHR42953">
    <property type="entry name" value="HIGH-AFFINITY ZINC UPTAKE SYSTEM PROTEIN ZNUA-RELATED"/>
    <property type="match status" value="1"/>
</dbReference>
<sequence>MEGMSATLIELAPMVKETNGQGRSRNCKSLYGWFSSRSAGSFITRPSHHTYLADSLPDGQSQDSVDSAKTWMIRSPPMFPLTYKGMRHMRFPLLALTLSSLFFTAAAEAREPIPIVVTIPVLKDLTEQVGGPWVEVKSLLSGYENEHTYSPKPSDLIAVRKAKLLFEVGLGLEVWVGSLVRNAGSAKLRVVTTSQGVVLLQDSGDAHDDMHHGAHTDESPGNPHIWLDPMNVAIMLGHITRALSEIDPVHTADFQAKQETYLQQLEQVQQQLMTRTQRLSDRRFIAHHPAWPYLAKRFGLEIVDTIHTQSGTEASALHLQHLIAKIKSQHIRVIASEIQLSQRLPELLARDTKARVVVLTTMPGGIPGTDSYLDMLRYNVLQLVDALEST</sequence>
<dbReference type="Pfam" id="PF01297">
    <property type="entry name" value="ZnuA"/>
    <property type="match status" value="1"/>
</dbReference>
<keyword evidence="5" id="KW-1185">Reference proteome</keyword>
<dbReference type="EMBL" id="CZQA01000001">
    <property type="protein sequence ID" value="CUS33637.1"/>
    <property type="molecule type" value="Genomic_DNA"/>
</dbReference>
<evidence type="ECO:0000313" key="5">
    <source>
        <dbReference type="Proteomes" id="UP000199032"/>
    </source>
</evidence>
<dbReference type="PRINTS" id="PR00691">
    <property type="entry name" value="ADHESINB"/>
</dbReference>
<organism evidence="4 5">
    <name type="scientific">Candidatus Nitrospira nitrosa</name>
    <dbReference type="NCBI Taxonomy" id="1742972"/>
    <lineage>
        <taxon>Bacteria</taxon>
        <taxon>Pseudomonadati</taxon>
        <taxon>Nitrospirota</taxon>
        <taxon>Nitrospiria</taxon>
        <taxon>Nitrospirales</taxon>
        <taxon>Nitrospiraceae</taxon>
        <taxon>Nitrospira</taxon>
    </lineage>
</organism>
<dbReference type="InterPro" id="IPR050492">
    <property type="entry name" value="Bact_metal-bind_prot9"/>
</dbReference>
<evidence type="ECO:0000313" key="4">
    <source>
        <dbReference type="EMBL" id="CUS33637.1"/>
    </source>
</evidence>
<reference evidence="4 5" key="1">
    <citation type="submission" date="2015-10" db="EMBL/GenBank/DDBJ databases">
        <authorList>
            <person name="Gilbert D.G."/>
        </authorList>
    </citation>
    <scope>NUCLEOTIDE SEQUENCE [LARGE SCALE GENOMIC DNA]</scope>
    <source>
        <strain evidence="4">COMA1</strain>
    </source>
</reference>
<dbReference type="OrthoDB" id="9810636at2"/>
<evidence type="ECO:0000256" key="3">
    <source>
        <dbReference type="ARBA" id="ARBA00022729"/>
    </source>
</evidence>
<keyword evidence="3" id="KW-0732">Signal</keyword>